<dbReference type="Gene3D" id="1.20.120.910">
    <property type="entry name" value="DksA, coiled-coil domain"/>
    <property type="match status" value="1"/>
</dbReference>
<dbReference type="Pfam" id="PF01258">
    <property type="entry name" value="zf-dskA_traR"/>
    <property type="match status" value="1"/>
</dbReference>
<evidence type="ECO:0000256" key="4">
    <source>
        <dbReference type="PROSITE-ProRule" id="PRU00510"/>
    </source>
</evidence>
<dbReference type="RefSeq" id="WP_120777680.1">
    <property type="nucleotide sequence ID" value="NZ_JBFANS010000053.1"/>
</dbReference>
<dbReference type="OrthoDB" id="1121111at2"/>
<dbReference type="InterPro" id="IPR020458">
    <property type="entry name" value="Znf_DskA_TraR_CS"/>
</dbReference>
<gene>
    <name evidence="6" type="ORF">D7193_02090</name>
</gene>
<dbReference type="Proteomes" id="UP000279968">
    <property type="component" value="Unassembled WGS sequence"/>
</dbReference>
<keyword evidence="3" id="KW-0862">Zinc</keyword>
<accession>A0A3B0AAE6</accession>
<evidence type="ECO:0000313" key="7">
    <source>
        <dbReference type="Proteomes" id="UP000279968"/>
    </source>
</evidence>
<organism evidence="6 7">
    <name type="scientific">Micromonospora costi</name>
    <dbReference type="NCBI Taxonomy" id="1530042"/>
    <lineage>
        <taxon>Bacteria</taxon>
        <taxon>Bacillati</taxon>
        <taxon>Actinomycetota</taxon>
        <taxon>Actinomycetes</taxon>
        <taxon>Micromonosporales</taxon>
        <taxon>Micromonosporaceae</taxon>
        <taxon>Micromonospora</taxon>
    </lineage>
</organism>
<keyword evidence="7" id="KW-1185">Reference proteome</keyword>
<dbReference type="SUPFAM" id="SSF57716">
    <property type="entry name" value="Glucocorticoid receptor-like (DNA-binding domain)"/>
    <property type="match status" value="1"/>
</dbReference>
<dbReference type="AlphaFoldDB" id="A0A3B0AAE6"/>
<evidence type="ECO:0000256" key="3">
    <source>
        <dbReference type="ARBA" id="ARBA00022833"/>
    </source>
</evidence>
<proteinExistence type="predicted"/>
<comment type="caution">
    <text evidence="6">The sequence shown here is derived from an EMBL/GenBank/DDBJ whole genome shotgun (WGS) entry which is preliminary data.</text>
</comment>
<reference evidence="6 7" key="1">
    <citation type="journal article" date="2015" name="Int. J. Syst. Evol. Microbiol.">
        <title>Micromonospora costi sp. nov., isolated from a leaf of Costus speciosus.</title>
        <authorList>
            <person name="Thawai C."/>
        </authorList>
    </citation>
    <scope>NUCLEOTIDE SEQUENCE [LARGE SCALE GENOMIC DNA]</scope>
    <source>
        <strain evidence="6 7">CS1-12</strain>
    </source>
</reference>
<name>A0A3B0AAE6_9ACTN</name>
<dbReference type="InterPro" id="IPR000962">
    <property type="entry name" value="Znf_DskA_TraR"/>
</dbReference>
<dbReference type="PANTHER" id="PTHR33823">
    <property type="entry name" value="RNA POLYMERASE-BINDING TRANSCRIPTION FACTOR DKSA-RELATED"/>
    <property type="match status" value="1"/>
</dbReference>
<evidence type="ECO:0000313" key="6">
    <source>
        <dbReference type="EMBL" id="RKN57489.1"/>
    </source>
</evidence>
<protein>
    <submittedName>
        <fullName evidence="6">TraR/DksA family transcriptional regulator</fullName>
    </submittedName>
</protein>
<dbReference type="GO" id="GO:0008270">
    <property type="term" value="F:zinc ion binding"/>
    <property type="evidence" value="ECO:0007669"/>
    <property type="project" value="UniProtKB-KW"/>
</dbReference>
<dbReference type="EMBL" id="RBAN01000001">
    <property type="protein sequence ID" value="RKN57489.1"/>
    <property type="molecule type" value="Genomic_DNA"/>
</dbReference>
<dbReference type="PROSITE" id="PS51128">
    <property type="entry name" value="ZF_DKSA_2"/>
    <property type="match status" value="1"/>
</dbReference>
<dbReference type="PROSITE" id="PS01102">
    <property type="entry name" value="ZF_DKSA_1"/>
    <property type="match status" value="1"/>
</dbReference>
<evidence type="ECO:0000256" key="1">
    <source>
        <dbReference type="ARBA" id="ARBA00022723"/>
    </source>
</evidence>
<dbReference type="PANTHER" id="PTHR33823:SF4">
    <property type="entry name" value="GENERAL STRESS PROTEIN 16O"/>
    <property type="match status" value="1"/>
</dbReference>
<keyword evidence="1" id="KW-0479">Metal-binding</keyword>
<evidence type="ECO:0000256" key="2">
    <source>
        <dbReference type="ARBA" id="ARBA00022771"/>
    </source>
</evidence>
<feature type="zinc finger region" description="dksA C4-type" evidence="4">
    <location>
        <begin position="77"/>
        <end position="101"/>
    </location>
</feature>
<sequence>MSTGIHRRADQERLDGLHASLAQEFEVQTARLTELTADTGDPGQAHTQSALIAATRQTLEQITGALRRIAEGTYGVCERCQGDIPAERLEILPHARYCVPCQQKQNG</sequence>
<keyword evidence="2" id="KW-0863">Zinc-finger</keyword>
<feature type="domain" description="Zinc finger DksA/TraR C4-type" evidence="5">
    <location>
        <begin position="72"/>
        <end position="105"/>
    </location>
</feature>
<evidence type="ECO:0000259" key="5">
    <source>
        <dbReference type="Pfam" id="PF01258"/>
    </source>
</evidence>